<organism evidence="1 2">
    <name type="scientific">Alistipes senegalensis JC50</name>
    <dbReference type="NCBI Taxonomy" id="1033732"/>
    <lineage>
        <taxon>Bacteria</taxon>
        <taxon>Pseudomonadati</taxon>
        <taxon>Bacteroidota</taxon>
        <taxon>Bacteroidia</taxon>
        <taxon>Bacteroidales</taxon>
        <taxon>Rikenellaceae</taxon>
        <taxon>Alistipes</taxon>
    </lineage>
</organism>
<evidence type="ECO:0000313" key="1">
    <source>
        <dbReference type="EMBL" id="UWN64187.1"/>
    </source>
</evidence>
<dbReference type="Proteomes" id="UP001058267">
    <property type="component" value="Chromosome"/>
</dbReference>
<reference evidence="1" key="1">
    <citation type="journal article" date="2022" name="Cell">
        <title>Design, construction, and in vivo augmentation of a complex gut microbiome.</title>
        <authorList>
            <person name="Cheng A.G."/>
            <person name="Ho P.Y."/>
            <person name="Aranda-Diaz A."/>
            <person name="Jain S."/>
            <person name="Yu F.B."/>
            <person name="Meng X."/>
            <person name="Wang M."/>
            <person name="Iakiviak M."/>
            <person name="Nagashima K."/>
            <person name="Zhao A."/>
            <person name="Murugkar P."/>
            <person name="Patil A."/>
            <person name="Atabakhsh K."/>
            <person name="Weakley A."/>
            <person name="Yan J."/>
            <person name="Brumbaugh A.R."/>
            <person name="Higginbottom S."/>
            <person name="Dimas A."/>
            <person name="Shiver A.L."/>
            <person name="Deutschbauer A."/>
            <person name="Neff N."/>
            <person name="Sonnenburg J.L."/>
            <person name="Huang K.C."/>
            <person name="Fischbach M.A."/>
        </authorList>
    </citation>
    <scope>NUCLEOTIDE SEQUENCE</scope>
    <source>
        <strain evidence="1">JC50</strain>
    </source>
</reference>
<dbReference type="RefSeq" id="WP_227901125.1">
    <property type="nucleotide sequence ID" value="NZ_CP102252.1"/>
</dbReference>
<gene>
    <name evidence="1" type="ORF">NQ519_10455</name>
</gene>
<protein>
    <submittedName>
        <fullName evidence="1">Uncharacterized protein</fullName>
    </submittedName>
</protein>
<name>A0ABY5V3I7_9BACT</name>
<keyword evidence="2" id="KW-1185">Reference proteome</keyword>
<sequence length="138" mass="16394">MKCHPIRRTTDMGEDYSHNRDYIGKYWNRKYIRAIQAVLNSTKGKIGKGTSFFMKAFGENIEEYHKLLEIPETMIIYRYFFEWLGLENGGKKMTIEILGNDSICNASTHSWWKAFCDCKKCITQRMGNDIEYYSQKRF</sequence>
<dbReference type="EMBL" id="CP102252">
    <property type="protein sequence ID" value="UWN64187.1"/>
    <property type="molecule type" value="Genomic_DNA"/>
</dbReference>
<evidence type="ECO:0000313" key="2">
    <source>
        <dbReference type="Proteomes" id="UP001058267"/>
    </source>
</evidence>
<accession>A0ABY5V3I7</accession>
<proteinExistence type="predicted"/>